<sequence length="339" mass="35883">MTAAVMFAGVDIGGTGVKVGVVTSEGVVVAREQENYHPDRHEPQDVVDLAVSVLQKVLRTTHLGLGDLEAVGVCCPGVLEAGGVIHAAANFPSWLDVPLQQLFTDTLGRPVTVCNDADAAVLAEQWVGTAKGGVKDFIMLSMARLHALIDDGALGTGVGFGVVANGKLVRGGSNAIEGGHMIVERNGRPCGCSQRGCLEAYSSAGALMAQVQEHLRAGSYFHGRDSSLANYSEADINVEFVFKHAAEGDELCKHLIEEAADYLGFACVTFCRMLDPEIIVLSGGIAEAGETYIEQIRRAYAKHTWTKFPNPVRIEKASAGYDSGIIGAAAVCKNQRKGR</sequence>
<reference evidence="1 2" key="1">
    <citation type="journal article" date="2006" name="Science">
        <title>Phytophthora genome sequences uncover evolutionary origins and mechanisms of pathogenesis.</title>
        <authorList>
            <person name="Tyler B.M."/>
            <person name="Tripathy S."/>
            <person name="Zhang X."/>
            <person name="Dehal P."/>
            <person name="Jiang R.H."/>
            <person name="Aerts A."/>
            <person name="Arredondo F.D."/>
            <person name="Baxter L."/>
            <person name="Bensasson D."/>
            <person name="Beynon J.L."/>
            <person name="Chapman J."/>
            <person name="Damasceno C.M."/>
            <person name="Dorrance A.E."/>
            <person name="Dou D."/>
            <person name="Dickerman A.W."/>
            <person name="Dubchak I.L."/>
            <person name="Garbelotto M."/>
            <person name="Gijzen M."/>
            <person name="Gordon S.G."/>
            <person name="Govers F."/>
            <person name="Grunwald N.J."/>
            <person name="Huang W."/>
            <person name="Ivors K.L."/>
            <person name="Jones R.W."/>
            <person name="Kamoun S."/>
            <person name="Krampis K."/>
            <person name="Lamour K.H."/>
            <person name="Lee M.K."/>
            <person name="McDonald W.H."/>
            <person name="Medina M."/>
            <person name="Meijer H.J."/>
            <person name="Nordberg E.K."/>
            <person name="Maclean D.J."/>
            <person name="Ospina-Giraldo M.D."/>
            <person name="Morris P.F."/>
            <person name="Phuntumart V."/>
            <person name="Putnam N.H."/>
            <person name="Rash S."/>
            <person name="Rose J.K."/>
            <person name="Sakihama Y."/>
            <person name="Salamov A.A."/>
            <person name="Savidor A."/>
            <person name="Scheuring C.F."/>
            <person name="Smith B.M."/>
            <person name="Sobral B.W."/>
            <person name="Terry A."/>
            <person name="Torto-Alalibo T.A."/>
            <person name="Win J."/>
            <person name="Xu Z."/>
            <person name="Zhang H."/>
            <person name="Grigoriev I.V."/>
            <person name="Rokhsar D.S."/>
            <person name="Boore J.L."/>
        </authorList>
    </citation>
    <scope>NUCLEOTIDE SEQUENCE [LARGE SCALE GENOMIC DNA]</scope>
    <source>
        <strain evidence="1 2">P6497</strain>
    </source>
</reference>
<gene>
    <name evidence="1" type="ORF">PHYSODRAFT_358427</name>
</gene>
<dbReference type="EMBL" id="JH159151">
    <property type="protein sequence ID" value="EGZ28209.1"/>
    <property type="molecule type" value="Genomic_DNA"/>
</dbReference>
<dbReference type="STRING" id="1094619.G4YKC5"/>
<organism evidence="1 2">
    <name type="scientific">Phytophthora sojae (strain P6497)</name>
    <name type="common">Soybean stem and root rot agent</name>
    <name type="synonym">Phytophthora megasperma f. sp. glycines</name>
    <dbReference type="NCBI Taxonomy" id="1094619"/>
    <lineage>
        <taxon>Eukaryota</taxon>
        <taxon>Sar</taxon>
        <taxon>Stramenopiles</taxon>
        <taxon>Oomycota</taxon>
        <taxon>Peronosporomycetes</taxon>
        <taxon>Peronosporales</taxon>
        <taxon>Peronosporaceae</taxon>
        <taxon>Phytophthora</taxon>
    </lineage>
</organism>
<dbReference type="Proteomes" id="UP000002640">
    <property type="component" value="Unassembled WGS sequence"/>
</dbReference>
<protein>
    <recommendedName>
        <fullName evidence="3">Glucokinase</fullName>
    </recommendedName>
</protein>
<proteinExistence type="predicted"/>
<dbReference type="GO" id="GO:0009384">
    <property type="term" value="F:N-acylmannosamine kinase activity"/>
    <property type="evidence" value="ECO:0007669"/>
    <property type="project" value="TreeGrafter"/>
</dbReference>
<dbReference type="InterPro" id="IPR043129">
    <property type="entry name" value="ATPase_NBD"/>
</dbReference>
<evidence type="ECO:0008006" key="3">
    <source>
        <dbReference type="Google" id="ProtNLM"/>
    </source>
</evidence>
<dbReference type="GeneID" id="20650004"/>
<evidence type="ECO:0000313" key="1">
    <source>
        <dbReference type="EMBL" id="EGZ28209.1"/>
    </source>
</evidence>
<dbReference type="PANTHER" id="PTHR18964">
    <property type="entry name" value="ROK (REPRESSOR, ORF, KINASE) FAMILY"/>
    <property type="match status" value="1"/>
</dbReference>
<accession>G4YKC5</accession>
<dbReference type="AlphaFoldDB" id="G4YKC5"/>
<dbReference type="RefSeq" id="XP_009515484.1">
    <property type="nucleotide sequence ID" value="XM_009517189.1"/>
</dbReference>
<dbReference type="OMA" id="GAPCNCG"/>
<evidence type="ECO:0000313" key="2">
    <source>
        <dbReference type="Proteomes" id="UP000002640"/>
    </source>
</evidence>
<dbReference type="SUPFAM" id="SSF53067">
    <property type="entry name" value="Actin-like ATPase domain"/>
    <property type="match status" value="1"/>
</dbReference>
<dbReference type="KEGG" id="psoj:PHYSODRAFT_358427"/>
<dbReference type="GO" id="GO:0008761">
    <property type="term" value="F:UDP-N-acetylglucosamine 2-epimerase activity"/>
    <property type="evidence" value="ECO:0007669"/>
    <property type="project" value="TreeGrafter"/>
</dbReference>
<dbReference type="PANTHER" id="PTHR18964:SF149">
    <property type="entry name" value="BIFUNCTIONAL UDP-N-ACETYLGLUCOSAMINE 2-EPIMERASE_N-ACETYLMANNOSAMINE KINASE"/>
    <property type="match status" value="1"/>
</dbReference>
<keyword evidence="2" id="KW-1185">Reference proteome</keyword>
<dbReference type="Gene3D" id="3.30.420.40">
    <property type="match status" value="2"/>
</dbReference>
<dbReference type="InterPro" id="IPR000600">
    <property type="entry name" value="ROK"/>
</dbReference>
<dbReference type="Pfam" id="PF00480">
    <property type="entry name" value="ROK"/>
    <property type="match status" value="1"/>
</dbReference>
<name>G4YKC5_PHYSP</name>
<dbReference type="SMR" id="G4YKC5"/>
<dbReference type="InParanoid" id="G4YKC5"/>